<dbReference type="Gramene" id="rna9534">
    <property type="protein sequence ID" value="RHN73687.1"/>
    <property type="gene ID" value="gene9534"/>
</dbReference>
<name>A0A396JEU1_MEDTR</name>
<dbReference type="Proteomes" id="UP000265566">
    <property type="component" value="Chromosome 2"/>
</dbReference>
<accession>A0A396JEU1</accession>
<dbReference type="EMBL" id="PSQE01000002">
    <property type="protein sequence ID" value="RHN73687.1"/>
    <property type="molecule type" value="Genomic_DNA"/>
</dbReference>
<sequence>MEHLPEDVMLSIFRKIPASGTKNLFRFRATSYLHYRLSNKKVVLMALPRECLCYISDHWPSAAKRKFMQQISRNGHEAYCVVIAAQLLQERCPNLEEIKLILKKAESHGSVGAKYLLLMFKVLAKDGFSMDEVLSDFKDLFERKQLAVALVEAFTPRFGVHVPLHFNQDL</sequence>
<dbReference type="AlphaFoldDB" id="A0A396JEU1"/>
<protein>
    <recommendedName>
        <fullName evidence="3">F-box domain-containing protein</fullName>
    </recommendedName>
</protein>
<organism evidence="1 2">
    <name type="scientific">Medicago truncatula</name>
    <name type="common">Barrel medic</name>
    <name type="synonym">Medicago tribuloides</name>
    <dbReference type="NCBI Taxonomy" id="3880"/>
    <lineage>
        <taxon>Eukaryota</taxon>
        <taxon>Viridiplantae</taxon>
        <taxon>Streptophyta</taxon>
        <taxon>Embryophyta</taxon>
        <taxon>Tracheophyta</taxon>
        <taxon>Spermatophyta</taxon>
        <taxon>Magnoliopsida</taxon>
        <taxon>eudicotyledons</taxon>
        <taxon>Gunneridae</taxon>
        <taxon>Pentapetalae</taxon>
        <taxon>rosids</taxon>
        <taxon>fabids</taxon>
        <taxon>Fabales</taxon>
        <taxon>Fabaceae</taxon>
        <taxon>Papilionoideae</taxon>
        <taxon>50 kb inversion clade</taxon>
        <taxon>NPAAA clade</taxon>
        <taxon>Hologalegina</taxon>
        <taxon>IRL clade</taxon>
        <taxon>Trifolieae</taxon>
        <taxon>Medicago</taxon>
    </lineage>
</organism>
<evidence type="ECO:0000313" key="1">
    <source>
        <dbReference type="EMBL" id="RHN73687.1"/>
    </source>
</evidence>
<comment type="caution">
    <text evidence="1">The sequence shown here is derived from an EMBL/GenBank/DDBJ whole genome shotgun (WGS) entry which is preliminary data.</text>
</comment>
<evidence type="ECO:0000313" key="2">
    <source>
        <dbReference type="Proteomes" id="UP000265566"/>
    </source>
</evidence>
<gene>
    <name evidence="1" type="ORF">MtrunA17_Chr2g0301201</name>
</gene>
<evidence type="ECO:0008006" key="3">
    <source>
        <dbReference type="Google" id="ProtNLM"/>
    </source>
</evidence>
<proteinExistence type="predicted"/>
<reference evidence="2" key="1">
    <citation type="journal article" date="2018" name="Nat. Plants">
        <title>Whole-genome landscape of Medicago truncatula symbiotic genes.</title>
        <authorList>
            <person name="Pecrix Y."/>
            <person name="Staton S.E."/>
            <person name="Sallet E."/>
            <person name="Lelandais-Briere C."/>
            <person name="Moreau S."/>
            <person name="Carrere S."/>
            <person name="Blein T."/>
            <person name="Jardinaud M.F."/>
            <person name="Latrasse D."/>
            <person name="Zouine M."/>
            <person name="Zahm M."/>
            <person name="Kreplak J."/>
            <person name="Mayjonade B."/>
            <person name="Satge C."/>
            <person name="Perez M."/>
            <person name="Cauet S."/>
            <person name="Marande W."/>
            <person name="Chantry-Darmon C."/>
            <person name="Lopez-Roques C."/>
            <person name="Bouchez O."/>
            <person name="Berard A."/>
            <person name="Debelle F."/>
            <person name="Munos S."/>
            <person name="Bendahmane A."/>
            <person name="Berges H."/>
            <person name="Niebel A."/>
            <person name="Buitink J."/>
            <person name="Frugier F."/>
            <person name="Benhamed M."/>
            <person name="Crespi M."/>
            <person name="Gouzy J."/>
            <person name="Gamas P."/>
        </authorList>
    </citation>
    <scope>NUCLEOTIDE SEQUENCE [LARGE SCALE GENOMIC DNA]</scope>
    <source>
        <strain evidence="2">cv. Jemalong A17</strain>
    </source>
</reference>